<organism evidence="1 2">
    <name type="scientific">Anatilimnocola aggregata</name>
    <dbReference type="NCBI Taxonomy" id="2528021"/>
    <lineage>
        <taxon>Bacteria</taxon>
        <taxon>Pseudomonadati</taxon>
        <taxon>Planctomycetota</taxon>
        <taxon>Planctomycetia</taxon>
        <taxon>Pirellulales</taxon>
        <taxon>Pirellulaceae</taxon>
        <taxon>Anatilimnocola</taxon>
    </lineage>
</organism>
<dbReference type="InterPro" id="IPR027417">
    <property type="entry name" value="P-loop_NTPase"/>
</dbReference>
<dbReference type="PANTHER" id="PTHR36451">
    <property type="entry name" value="PAPS-DEPENDENT SULFOTRANSFERASE STF3"/>
    <property type="match status" value="1"/>
</dbReference>
<dbReference type="Pfam" id="PF13469">
    <property type="entry name" value="Sulfotransfer_3"/>
    <property type="match status" value="1"/>
</dbReference>
<dbReference type="AlphaFoldDB" id="A0A517YCN2"/>
<keyword evidence="1" id="KW-0808">Transferase</keyword>
<accession>A0A517YCN2</accession>
<name>A0A517YCN2_9BACT</name>
<protein>
    <submittedName>
        <fullName evidence="1">Sulfotransferase domain protein</fullName>
    </submittedName>
</protein>
<sequence>MTSLTTPSPAQNKPAKKPKMNDYPWYSPRFWHALRISDWCRLLARHGFRVHPFKLPMAAMITATTPFNSAAALLQHLWFGSYIERTRVEQPPVFIVGHWRSGTTLLHELLHLDSRFATPNTYQCMAPHHTFVTEWLIGKRMGWLVPKQRPMDNMAAGFQRPQEDEFALLALGAPTPYARMAFPNDVPADYSDVLNLDEASPADVEKFRKAIVWFAKLITLQTRQKQLLLKSPPHTGRIGHLAQWFPGAKFIHIARSPFSLFPSTTRLWESLDDVQGLQVARHKHLREYVFDCFERMYRGYEKQRNEIPAGDLYELKYEDLVKDPVGQCEQIYERLQLGNFAPVRDKIAAYMQSQKDYQTNKHQMDAETEAEIRRRWAGYFSRFGYE</sequence>
<dbReference type="SUPFAM" id="SSF52540">
    <property type="entry name" value="P-loop containing nucleoside triphosphate hydrolases"/>
    <property type="match status" value="1"/>
</dbReference>
<dbReference type="GO" id="GO:0016740">
    <property type="term" value="F:transferase activity"/>
    <property type="evidence" value="ECO:0007669"/>
    <property type="project" value="UniProtKB-KW"/>
</dbReference>
<dbReference type="EMBL" id="CP036274">
    <property type="protein sequence ID" value="QDU27997.1"/>
    <property type="molecule type" value="Genomic_DNA"/>
</dbReference>
<evidence type="ECO:0000313" key="2">
    <source>
        <dbReference type="Proteomes" id="UP000315017"/>
    </source>
</evidence>
<dbReference type="PANTHER" id="PTHR36451:SF1">
    <property type="entry name" value="OMEGA-HYDROXY-BETA-DIHYDROMENAQUINONE-9 SULFOTRANSFERASE STF3"/>
    <property type="match status" value="1"/>
</dbReference>
<keyword evidence="2" id="KW-1185">Reference proteome</keyword>
<reference evidence="1 2" key="1">
    <citation type="submission" date="2019-02" db="EMBL/GenBank/DDBJ databases">
        <title>Deep-cultivation of Planctomycetes and their phenomic and genomic characterization uncovers novel biology.</title>
        <authorList>
            <person name="Wiegand S."/>
            <person name="Jogler M."/>
            <person name="Boedeker C."/>
            <person name="Pinto D."/>
            <person name="Vollmers J."/>
            <person name="Rivas-Marin E."/>
            <person name="Kohn T."/>
            <person name="Peeters S.H."/>
            <person name="Heuer A."/>
            <person name="Rast P."/>
            <person name="Oberbeckmann S."/>
            <person name="Bunk B."/>
            <person name="Jeske O."/>
            <person name="Meyerdierks A."/>
            <person name="Storesund J.E."/>
            <person name="Kallscheuer N."/>
            <person name="Luecker S."/>
            <person name="Lage O.M."/>
            <person name="Pohl T."/>
            <person name="Merkel B.J."/>
            <person name="Hornburger P."/>
            <person name="Mueller R.-W."/>
            <person name="Bruemmer F."/>
            <person name="Labrenz M."/>
            <person name="Spormann A.M."/>
            <person name="Op den Camp H."/>
            <person name="Overmann J."/>
            <person name="Amann R."/>
            <person name="Jetten M.S.M."/>
            <person name="Mascher T."/>
            <person name="Medema M.H."/>
            <person name="Devos D.P."/>
            <person name="Kaster A.-K."/>
            <person name="Ovreas L."/>
            <person name="Rohde M."/>
            <person name="Galperin M.Y."/>
            <person name="Jogler C."/>
        </authorList>
    </citation>
    <scope>NUCLEOTIDE SEQUENCE [LARGE SCALE GENOMIC DNA]</scope>
    <source>
        <strain evidence="1 2">ETA_A8</strain>
    </source>
</reference>
<dbReference type="Proteomes" id="UP000315017">
    <property type="component" value="Chromosome"/>
</dbReference>
<dbReference type="KEGG" id="aagg:ETAA8_30890"/>
<evidence type="ECO:0000313" key="1">
    <source>
        <dbReference type="EMBL" id="QDU27997.1"/>
    </source>
</evidence>
<dbReference type="InterPro" id="IPR052736">
    <property type="entry name" value="Stf3_sulfotransferase"/>
</dbReference>
<proteinExistence type="predicted"/>
<dbReference type="Gene3D" id="3.40.50.300">
    <property type="entry name" value="P-loop containing nucleotide triphosphate hydrolases"/>
    <property type="match status" value="1"/>
</dbReference>
<gene>
    <name evidence="1" type="ORF">ETAA8_30890</name>
</gene>